<comment type="caution">
    <text evidence="2">The sequence shown here is derived from an EMBL/GenBank/DDBJ whole genome shotgun (WGS) entry which is preliminary data.</text>
</comment>
<gene>
    <name evidence="2" type="ORF">HNR57_007267</name>
</gene>
<keyword evidence="3" id="KW-1185">Reference proteome</keyword>
<feature type="compositionally biased region" description="Basic and acidic residues" evidence="1">
    <location>
        <begin position="39"/>
        <end position="54"/>
    </location>
</feature>
<evidence type="ECO:0000313" key="3">
    <source>
        <dbReference type="Proteomes" id="UP000591537"/>
    </source>
</evidence>
<reference evidence="2 3" key="1">
    <citation type="submission" date="2020-08" db="EMBL/GenBank/DDBJ databases">
        <title>Genomic Encyclopedia of Type Strains, Phase IV (KMG-IV): sequencing the most valuable type-strain genomes for metagenomic binning, comparative biology and taxonomic classification.</title>
        <authorList>
            <person name="Goeker M."/>
        </authorList>
    </citation>
    <scope>NUCLEOTIDE SEQUENCE [LARGE SCALE GENOMIC DNA]</scope>
    <source>
        <strain evidence="2 3">DSM 43350</strain>
    </source>
</reference>
<organism evidence="2 3">
    <name type="scientific">Streptomyces paradoxus</name>
    <dbReference type="NCBI Taxonomy" id="66375"/>
    <lineage>
        <taxon>Bacteria</taxon>
        <taxon>Bacillati</taxon>
        <taxon>Actinomycetota</taxon>
        <taxon>Actinomycetes</taxon>
        <taxon>Kitasatosporales</taxon>
        <taxon>Streptomycetaceae</taxon>
        <taxon>Streptomyces</taxon>
    </lineage>
</organism>
<accession>A0A7W9TJL1</accession>
<sequence>MDGLHTAVHGFVTGLVADALAARNGLGPGERHAARRPGRRTDAGSLPREDGYGR</sequence>
<dbReference type="EMBL" id="JACHGV010000017">
    <property type="protein sequence ID" value="MBB6081316.1"/>
    <property type="molecule type" value="Genomic_DNA"/>
</dbReference>
<evidence type="ECO:0000256" key="1">
    <source>
        <dbReference type="SAM" id="MobiDB-lite"/>
    </source>
</evidence>
<protein>
    <submittedName>
        <fullName evidence="2">Uncharacterized protein</fullName>
    </submittedName>
</protein>
<evidence type="ECO:0000313" key="2">
    <source>
        <dbReference type="EMBL" id="MBB6081316.1"/>
    </source>
</evidence>
<proteinExistence type="predicted"/>
<name>A0A7W9TJL1_9ACTN</name>
<dbReference type="Proteomes" id="UP000591537">
    <property type="component" value="Unassembled WGS sequence"/>
</dbReference>
<dbReference type="AlphaFoldDB" id="A0A7W9TJL1"/>
<feature type="region of interest" description="Disordered" evidence="1">
    <location>
        <begin position="25"/>
        <end position="54"/>
    </location>
</feature>
<dbReference type="RefSeq" id="WP_184566965.1">
    <property type="nucleotide sequence ID" value="NZ_JACHGV010000017.1"/>
</dbReference>